<keyword evidence="6 12" id="KW-0645">Protease</keyword>
<evidence type="ECO:0000256" key="12">
    <source>
        <dbReference type="RuleBase" id="RU003993"/>
    </source>
</evidence>
<dbReference type="Gene3D" id="2.10.109.10">
    <property type="entry name" value="Umud Fragment, subunit A"/>
    <property type="match status" value="1"/>
</dbReference>
<dbReference type="EMBL" id="PIQO01000001">
    <property type="protein sequence ID" value="PKR87107.1"/>
    <property type="molecule type" value="Genomic_DNA"/>
</dbReference>
<accession>A0A2N3LRA7</accession>
<evidence type="ECO:0000256" key="10">
    <source>
        <dbReference type="ARBA" id="ARBA00023136"/>
    </source>
</evidence>
<dbReference type="PROSITE" id="PS00501">
    <property type="entry name" value="SPASE_I_1"/>
    <property type="match status" value="1"/>
</dbReference>
<dbReference type="GO" id="GO:0006465">
    <property type="term" value="P:signal peptide processing"/>
    <property type="evidence" value="ECO:0007669"/>
    <property type="project" value="InterPro"/>
</dbReference>
<dbReference type="InterPro" id="IPR019533">
    <property type="entry name" value="Peptidase_S26"/>
</dbReference>
<keyword evidence="8 12" id="KW-0378">Hydrolase</keyword>
<evidence type="ECO:0000256" key="5">
    <source>
        <dbReference type="ARBA" id="ARBA00022475"/>
    </source>
</evidence>
<keyword evidence="7" id="KW-0812">Transmembrane</keyword>
<protein>
    <recommendedName>
        <fullName evidence="4 12">Signal peptidase I</fullName>
        <ecNumber evidence="4 12">3.4.21.89</ecNumber>
    </recommendedName>
</protein>
<dbReference type="PRINTS" id="PR00727">
    <property type="entry name" value="LEADERPTASE"/>
</dbReference>
<dbReference type="PANTHER" id="PTHR43390">
    <property type="entry name" value="SIGNAL PEPTIDASE I"/>
    <property type="match status" value="1"/>
</dbReference>
<reference evidence="15 16" key="1">
    <citation type="submission" date="2017-11" db="EMBL/GenBank/DDBJ databases">
        <title>Bacillus camelliae sp. nov., isolated from pu'er tea.</title>
        <authorList>
            <person name="Niu L."/>
        </authorList>
    </citation>
    <scope>NUCLEOTIDE SEQUENCE [LARGE SCALE GENOMIC DNA]</scope>
    <source>
        <strain evidence="15 16">7578-1</strain>
    </source>
</reference>
<evidence type="ECO:0000313" key="15">
    <source>
        <dbReference type="EMBL" id="PKR87107.1"/>
    </source>
</evidence>
<dbReference type="InterPro" id="IPR036286">
    <property type="entry name" value="LexA/Signal_pep-like_sf"/>
</dbReference>
<evidence type="ECO:0000259" key="14">
    <source>
        <dbReference type="Pfam" id="PF10502"/>
    </source>
</evidence>
<dbReference type="InterPro" id="IPR019757">
    <property type="entry name" value="Pept_S26A_signal_pept_1_Lys-AS"/>
</dbReference>
<feature type="active site" evidence="11">
    <location>
        <position position="40"/>
    </location>
</feature>
<dbReference type="FunFam" id="2.10.109.10:FF:000008">
    <property type="entry name" value="Signal peptidase I"/>
    <property type="match status" value="1"/>
</dbReference>
<keyword evidence="10" id="KW-0472">Membrane</keyword>
<dbReference type="Pfam" id="PF10502">
    <property type="entry name" value="Peptidase_S26"/>
    <property type="match status" value="1"/>
</dbReference>
<evidence type="ECO:0000256" key="2">
    <source>
        <dbReference type="ARBA" id="ARBA00004401"/>
    </source>
</evidence>
<dbReference type="InterPro" id="IPR000223">
    <property type="entry name" value="Pept_S26A_signal_pept_1"/>
</dbReference>
<evidence type="ECO:0000313" key="16">
    <source>
        <dbReference type="Proteomes" id="UP000233440"/>
    </source>
</evidence>
<sequence>MKANIKKEVKSWGKSLLIALGIAFVIRSFLISPYIVEGASMEPTLHDQEKVIVNKLNFTGNFDRGEIVIIKGKTKNYVKRIIGLPGDRIEVKNDVLHVNGVICKEPYLSKNREIAKQMGSRLTGDYGPITVPKNKYFVMGDNRLVSKDSRNGLGFIDKKRIVGKGELVFYPVSDFRNVK</sequence>
<proteinExistence type="inferred from homology"/>
<feature type="domain" description="Peptidase S26" evidence="14">
    <location>
        <begin position="10"/>
        <end position="170"/>
    </location>
</feature>
<keyword evidence="9" id="KW-1133">Transmembrane helix</keyword>
<dbReference type="SUPFAM" id="SSF51306">
    <property type="entry name" value="LexA/Signal peptidase"/>
    <property type="match status" value="1"/>
</dbReference>
<dbReference type="Proteomes" id="UP000233440">
    <property type="component" value="Unassembled WGS sequence"/>
</dbReference>
<evidence type="ECO:0000256" key="8">
    <source>
        <dbReference type="ARBA" id="ARBA00022801"/>
    </source>
</evidence>
<keyword evidence="5" id="KW-1003">Cell membrane</keyword>
<dbReference type="PANTHER" id="PTHR43390:SF1">
    <property type="entry name" value="CHLOROPLAST PROCESSING PEPTIDASE"/>
    <property type="match status" value="1"/>
</dbReference>
<dbReference type="PROSITE" id="PS00760">
    <property type="entry name" value="SPASE_I_2"/>
    <property type="match status" value="1"/>
</dbReference>
<name>A0A2N3LRA7_9BACI</name>
<feature type="active site" evidence="11">
    <location>
        <position position="79"/>
    </location>
</feature>
<dbReference type="NCBIfam" id="TIGR02227">
    <property type="entry name" value="sigpep_I_bact"/>
    <property type="match status" value="1"/>
</dbReference>
<dbReference type="InterPro" id="IPR019758">
    <property type="entry name" value="Pept_S26A_signal_pept_1_CS"/>
</dbReference>
<keyword evidence="16" id="KW-1185">Reference proteome</keyword>
<evidence type="ECO:0000256" key="3">
    <source>
        <dbReference type="ARBA" id="ARBA00009370"/>
    </source>
</evidence>
<evidence type="ECO:0000256" key="13">
    <source>
        <dbReference type="RuleBase" id="RU362042"/>
    </source>
</evidence>
<evidence type="ECO:0000256" key="11">
    <source>
        <dbReference type="PIRSR" id="PIRSR600223-1"/>
    </source>
</evidence>
<dbReference type="PROSITE" id="PS00761">
    <property type="entry name" value="SPASE_I_3"/>
    <property type="match status" value="1"/>
</dbReference>
<evidence type="ECO:0000256" key="9">
    <source>
        <dbReference type="ARBA" id="ARBA00022989"/>
    </source>
</evidence>
<dbReference type="OrthoDB" id="9802919at2"/>
<dbReference type="RefSeq" id="WP_101352753.1">
    <property type="nucleotide sequence ID" value="NZ_PIQO01000001.1"/>
</dbReference>
<evidence type="ECO:0000256" key="4">
    <source>
        <dbReference type="ARBA" id="ARBA00013208"/>
    </source>
</evidence>
<dbReference type="GO" id="GO:0009003">
    <property type="term" value="F:signal peptidase activity"/>
    <property type="evidence" value="ECO:0007669"/>
    <property type="project" value="UniProtKB-EC"/>
</dbReference>
<dbReference type="GO" id="GO:0004252">
    <property type="term" value="F:serine-type endopeptidase activity"/>
    <property type="evidence" value="ECO:0007669"/>
    <property type="project" value="InterPro"/>
</dbReference>
<dbReference type="EC" id="3.4.21.89" evidence="4 12"/>
<evidence type="ECO:0000256" key="6">
    <source>
        <dbReference type="ARBA" id="ARBA00022670"/>
    </source>
</evidence>
<evidence type="ECO:0000256" key="7">
    <source>
        <dbReference type="ARBA" id="ARBA00022692"/>
    </source>
</evidence>
<comment type="caution">
    <text evidence="15">The sequence shown here is derived from an EMBL/GenBank/DDBJ whole genome shotgun (WGS) entry which is preliminary data.</text>
</comment>
<dbReference type="InterPro" id="IPR019756">
    <property type="entry name" value="Pept_S26A_signal_pept_1_Ser-AS"/>
</dbReference>
<dbReference type="CDD" id="cd06530">
    <property type="entry name" value="S26_SPase_I"/>
    <property type="match status" value="1"/>
</dbReference>
<evidence type="ECO:0000256" key="1">
    <source>
        <dbReference type="ARBA" id="ARBA00000677"/>
    </source>
</evidence>
<comment type="subcellular location">
    <subcellularLocation>
        <location evidence="2">Cell membrane</location>
        <topology evidence="2">Single-pass type II membrane protein</topology>
    </subcellularLocation>
    <subcellularLocation>
        <location evidence="13">Membrane</location>
        <topology evidence="13">Single-pass type II membrane protein</topology>
    </subcellularLocation>
</comment>
<gene>
    <name evidence="15" type="primary">lepB</name>
    <name evidence="15" type="ORF">CWO92_00110</name>
</gene>
<dbReference type="AlphaFoldDB" id="A0A2N3LRA7"/>
<comment type="catalytic activity">
    <reaction evidence="1 12">
        <text>Cleavage of hydrophobic, N-terminal signal or leader sequences from secreted and periplasmic proteins.</text>
        <dbReference type="EC" id="3.4.21.89"/>
    </reaction>
</comment>
<organism evidence="15 16">
    <name type="scientific">Heyndrickxia camelliae</name>
    <dbReference type="NCBI Taxonomy" id="1707093"/>
    <lineage>
        <taxon>Bacteria</taxon>
        <taxon>Bacillati</taxon>
        <taxon>Bacillota</taxon>
        <taxon>Bacilli</taxon>
        <taxon>Bacillales</taxon>
        <taxon>Bacillaceae</taxon>
        <taxon>Heyndrickxia</taxon>
    </lineage>
</organism>
<comment type="similarity">
    <text evidence="3 13">Belongs to the peptidase S26 family.</text>
</comment>
<dbReference type="GO" id="GO:0005886">
    <property type="term" value="C:plasma membrane"/>
    <property type="evidence" value="ECO:0007669"/>
    <property type="project" value="UniProtKB-SubCell"/>
</dbReference>